<dbReference type="Proteomes" id="UP000006176">
    <property type="component" value="Chromosome"/>
</dbReference>
<accession>I3XWD1</accession>
<name>I3XWD1_SULBS</name>
<evidence type="ECO:0000313" key="1">
    <source>
        <dbReference type="EMBL" id="AFL68255.1"/>
    </source>
</evidence>
<dbReference type="HOGENOM" id="CLU_409893_0_0_7"/>
<dbReference type="STRING" id="760154.Sulba_0954"/>
<evidence type="ECO:0008006" key="3">
    <source>
        <dbReference type="Google" id="ProtNLM"/>
    </source>
</evidence>
<dbReference type="EMBL" id="CP003333">
    <property type="protein sequence ID" value="AFL68255.1"/>
    <property type="molecule type" value="Genomic_DNA"/>
</dbReference>
<dbReference type="OrthoDB" id="1397020at2"/>
<dbReference type="PATRIC" id="fig|760154.4.peg.955"/>
<protein>
    <recommendedName>
        <fullName evidence="3">CRISPR-associated protein, Csh1 family</fullName>
    </recommendedName>
</protein>
<proteinExistence type="predicted"/>
<dbReference type="AlphaFoldDB" id="I3XWD1"/>
<dbReference type="KEGG" id="sba:Sulba_0954"/>
<evidence type="ECO:0000313" key="2">
    <source>
        <dbReference type="Proteomes" id="UP000006176"/>
    </source>
</evidence>
<keyword evidence="2" id="KW-1185">Reference proteome</keyword>
<organism evidence="1 2">
    <name type="scientific">Sulfurospirillum barnesii (strain ATCC 700032 / DSM 10660 / SES-3)</name>
    <dbReference type="NCBI Taxonomy" id="760154"/>
    <lineage>
        <taxon>Bacteria</taxon>
        <taxon>Pseudomonadati</taxon>
        <taxon>Campylobacterota</taxon>
        <taxon>Epsilonproteobacteria</taxon>
        <taxon>Campylobacterales</taxon>
        <taxon>Sulfurospirillaceae</taxon>
        <taxon>Sulfurospirillum</taxon>
    </lineage>
</organism>
<dbReference type="RefSeq" id="WP_014769134.1">
    <property type="nucleotide sequence ID" value="NC_018002.1"/>
</dbReference>
<sequence>MIKEIVEFMDANEGIENYFLKEELNDIYLVSNKKDTFLAVVDIKSKNQKLIKISDNALKELQKFEIEKLILLENNSKALPRKQLNKDKGVGGAGIFLFSIYYELQDNQIIFYRKKEDIKIEKNDFEKKLISVIQGIKFQLDSGLTYVQNRGSKKIMDIVLQRSYILLSESINDLQFAIHNKQIKEKGNIKLAFFVSDNLIKKFRESYLKRKVFSYDVENNVSEFTSGICNICKQESLLLSAPAFLSNYGVDFSQKVSLGIDFNQLVCPECATKLEKFRYMTENKLTNPFPLFLDNKNLFGKQMSILNSDEKRKNFREIILSIYNTNPKDLKNYYLLNHRSKLSSGTWKLEINDIDYIENFEYVTPFKIINYTDLRNSFKLSDFYSKELSVFQFEKIINELVFENKLQYNYFSDYKDIDITYYNSKNSNSLLKNYLIKYRQNFYDFIYKSYQTSLIDIEFREMILDIVKDNIKHDKNNKEGYSIYENEIKEKLNLLFSIKHYFKGGGEKVEQGEFLKLKEKMHSSLGYWQDKKNEKGELVLKNDGKIEREFINGIDHIENNDKLFAYLCGQIAWFLIDKKKGKEENKNHSDFNAFTDWQTSKLLKEYMCEVHRKYAHALKFDKRYGNAMSMILTYKDDLVMDSVMEYMIVGYFANNQIKYQDNTIEENGDE</sequence>
<reference evidence="1 2" key="1">
    <citation type="submission" date="2012-06" db="EMBL/GenBank/DDBJ databases">
        <title>Complete sequence of Sulfurospirillum barnesii SES-3.</title>
        <authorList>
            <consortium name="US DOE Joint Genome Institute"/>
            <person name="Lucas S."/>
            <person name="Han J."/>
            <person name="Lapidus A."/>
            <person name="Cheng J.-F."/>
            <person name="Goodwin L."/>
            <person name="Pitluck S."/>
            <person name="Peters L."/>
            <person name="Ovchinnikova G."/>
            <person name="Lu M."/>
            <person name="Detter J.C."/>
            <person name="Han C."/>
            <person name="Tapia R."/>
            <person name="Land M."/>
            <person name="Hauser L."/>
            <person name="Kyrpides N."/>
            <person name="Ivanova N."/>
            <person name="Pagani I."/>
            <person name="Stolz J."/>
            <person name="Arkin A."/>
            <person name="Dehal P."/>
            <person name="Oremland R."/>
            <person name="Saltikov C."/>
            <person name="Basu P."/>
            <person name="Hollibaugh J."/>
            <person name="Newman D."/>
            <person name="Stolyar S."/>
            <person name="Hazen T."/>
            <person name="Woyke T."/>
        </authorList>
    </citation>
    <scope>NUCLEOTIDE SEQUENCE [LARGE SCALE GENOMIC DNA]</scope>
    <source>
        <strain evidence="2">ATCC 700032 / DSM 10660 / SES-3</strain>
    </source>
</reference>
<gene>
    <name evidence="1" type="ordered locus">Sulba_0954</name>
</gene>